<sequence>VNPLLALKARCHAEFLRTAPRIDLLRDNQVRFGYECLVRDDLVRASESLARARAAGDTADQEFIEGIHSR</sequence>
<dbReference type="EMBL" id="BTRK01000005">
    <property type="protein sequence ID" value="GMR55256.1"/>
    <property type="molecule type" value="Genomic_DNA"/>
</dbReference>
<name>A0AAN5D2P7_9BILA</name>
<feature type="non-terminal residue" evidence="1">
    <location>
        <position position="1"/>
    </location>
</feature>
<organism evidence="1 2">
    <name type="scientific">Pristionchus mayeri</name>
    <dbReference type="NCBI Taxonomy" id="1317129"/>
    <lineage>
        <taxon>Eukaryota</taxon>
        <taxon>Metazoa</taxon>
        <taxon>Ecdysozoa</taxon>
        <taxon>Nematoda</taxon>
        <taxon>Chromadorea</taxon>
        <taxon>Rhabditida</taxon>
        <taxon>Rhabditina</taxon>
        <taxon>Diplogasteromorpha</taxon>
        <taxon>Diplogasteroidea</taxon>
        <taxon>Neodiplogasteridae</taxon>
        <taxon>Pristionchus</taxon>
    </lineage>
</organism>
<protein>
    <submittedName>
        <fullName evidence="1">Uncharacterized protein</fullName>
    </submittedName>
</protein>
<keyword evidence="2" id="KW-1185">Reference proteome</keyword>
<dbReference type="Proteomes" id="UP001328107">
    <property type="component" value="Unassembled WGS sequence"/>
</dbReference>
<feature type="non-terminal residue" evidence="1">
    <location>
        <position position="70"/>
    </location>
</feature>
<evidence type="ECO:0000313" key="2">
    <source>
        <dbReference type="Proteomes" id="UP001328107"/>
    </source>
</evidence>
<evidence type="ECO:0000313" key="1">
    <source>
        <dbReference type="EMBL" id="GMR55256.1"/>
    </source>
</evidence>
<proteinExistence type="predicted"/>
<accession>A0AAN5D2P7</accession>
<reference evidence="2" key="1">
    <citation type="submission" date="2022-10" db="EMBL/GenBank/DDBJ databases">
        <title>Genome assembly of Pristionchus species.</title>
        <authorList>
            <person name="Yoshida K."/>
            <person name="Sommer R.J."/>
        </authorList>
    </citation>
    <scope>NUCLEOTIDE SEQUENCE [LARGE SCALE GENOMIC DNA]</scope>
    <source>
        <strain evidence="2">RS5460</strain>
    </source>
</reference>
<gene>
    <name evidence="1" type="ORF">PMAYCL1PPCAC_25451</name>
</gene>
<comment type="caution">
    <text evidence="1">The sequence shown here is derived from an EMBL/GenBank/DDBJ whole genome shotgun (WGS) entry which is preliminary data.</text>
</comment>
<dbReference type="AlphaFoldDB" id="A0AAN5D2P7"/>